<dbReference type="GO" id="GO:0005506">
    <property type="term" value="F:iron ion binding"/>
    <property type="evidence" value="ECO:0007669"/>
    <property type="project" value="TreeGrafter"/>
</dbReference>
<dbReference type="GO" id="GO:0051539">
    <property type="term" value="F:4 iron, 4 sulfur cluster binding"/>
    <property type="evidence" value="ECO:0007669"/>
    <property type="project" value="TreeGrafter"/>
</dbReference>
<feature type="domain" description="Core" evidence="3">
    <location>
        <begin position="89"/>
        <end position="172"/>
    </location>
</feature>
<dbReference type="GO" id="GO:0005739">
    <property type="term" value="C:mitochondrion"/>
    <property type="evidence" value="ECO:0007669"/>
    <property type="project" value="TreeGrafter"/>
</dbReference>
<sequence>MLRHTPRLTRAASPLIPRRISARISSPRLLTRSFPPISIARKLSTTTARYAALAGDTPGQSIVVLQTPSPEYLEQEEVDVELLPSDQIQLTITDRAAEQLRSIATRSGDPSAALRISVESGGCHGYQYNIQLAKEILPDDYRFSHPAVRPSNVVVDAVSLPLLNGSVRLAVAVDSAGSSSELGRAMKEVAHRPLLPGETIEAESSQSHMKTNIDRANRLS</sequence>
<evidence type="ECO:0000259" key="3">
    <source>
        <dbReference type="Pfam" id="PF01521"/>
    </source>
</evidence>
<proteinExistence type="inferred from homology"/>
<dbReference type="GO" id="GO:0051537">
    <property type="term" value="F:2 iron, 2 sulfur cluster binding"/>
    <property type="evidence" value="ECO:0007669"/>
    <property type="project" value="TreeGrafter"/>
</dbReference>
<dbReference type="EMBL" id="JABXXO010000003">
    <property type="protein sequence ID" value="KAF7783043.1"/>
    <property type="molecule type" value="Genomic_DNA"/>
</dbReference>
<dbReference type="AlphaFoldDB" id="A0A8H7F951"/>
<name>A0A8H7F951_AGABI</name>
<protein>
    <recommendedName>
        <fullName evidence="3">Core domain-containing protein</fullName>
    </recommendedName>
</protein>
<dbReference type="SUPFAM" id="SSF89360">
    <property type="entry name" value="HesB-like domain"/>
    <property type="match status" value="1"/>
</dbReference>
<evidence type="ECO:0000313" key="4">
    <source>
        <dbReference type="EMBL" id="KAF7783043.1"/>
    </source>
</evidence>
<reference evidence="4 5" key="1">
    <citation type="journal article" name="Sci. Rep.">
        <title>Telomere-to-telomere assembled and centromere annotated genomes of the two main subspecies of the button mushroom Agaricus bisporus reveal especially polymorphic chromosome ends.</title>
        <authorList>
            <person name="Sonnenberg A.S.M."/>
            <person name="Sedaghat-Telgerd N."/>
            <person name="Lavrijssen B."/>
            <person name="Ohm R.A."/>
            <person name="Hendrickx P.M."/>
            <person name="Scholtmeijer K."/>
            <person name="Baars J.J.P."/>
            <person name="van Peer A."/>
        </authorList>
    </citation>
    <scope>NUCLEOTIDE SEQUENCE [LARGE SCALE GENOMIC DNA]</scope>
    <source>
        <strain evidence="4 5">H119_p4</strain>
    </source>
</reference>
<evidence type="ECO:0000313" key="5">
    <source>
        <dbReference type="Proteomes" id="UP000629468"/>
    </source>
</evidence>
<accession>A0A8H7F951</accession>
<organism evidence="4 5">
    <name type="scientific">Agaricus bisporus var. burnettii</name>
    <dbReference type="NCBI Taxonomy" id="192524"/>
    <lineage>
        <taxon>Eukaryota</taxon>
        <taxon>Fungi</taxon>
        <taxon>Dikarya</taxon>
        <taxon>Basidiomycota</taxon>
        <taxon>Agaricomycotina</taxon>
        <taxon>Agaricomycetes</taxon>
        <taxon>Agaricomycetidae</taxon>
        <taxon>Agaricales</taxon>
        <taxon>Agaricineae</taxon>
        <taxon>Agaricaceae</taxon>
        <taxon>Agaricus</taxon>
    </lineage>
</organism>
<dbReference type="GO" id="GO:0016226">
    <property type="term" value="P:iron-sulfur cluster assembly"/>
    <property type="evidence" value="ECO:0007669"/>
    <property type="project" value="TreeGrafter"/>
</dbReference>
<feature type="region of interest" description="Disordered" evidence="2">
    <location>
        <begin position="196"/>
        <end position="220"/>
    </location>
</feature>
<comment type="caution">
    <text evidence="4">The sequence shown here is derived from an EMBL/GenBank/DDBJ whole genome shotgun (WGS) entry which is preliminary data.</text>
</comment>
<dbReference type="InterPro" id="IPR000361">
    <property type="entry name" value="ATAP_core_dom"/>
</dbReference>
<dbReference type="PANTHER" id="PTHR43011">
    <property type="entry name" value="IRON-SULFUR CLUSTER ASSEMBLY 2 HOMOLOG, MITOCHONDRIAL"/>
    <property type="match status" value="1"/>
</dbReference>
<dbReference type="Gene3D" id="2.60.300.12">
    <property type="entry name" value="HesB-like domain"/>
    <property type="match status" value="1"/>
</dbReference>
<dbReference type="Pfam" id="PF01521">
    <property type="entry name" value="Fe-S_biosyn"/>
    <property type="match status" value="1"/>
</dbReference>
<gene>
    <name evidence="4" type="ORF">Agabi119p4_2419</name>
</gene>
<comment type="similarity">
    <text evidence="1">Belongs to the HesB/IscA family.</text>
</comment>
<dbReference type="PANTHER" id="PTHR43011:SF1">
    <property type="entry name" value="IRON-SULFUR CLUSTER ASSEMBLY 2 HOMOLOG, MITOCHONDRIAL"/>
    <property type="match status" value="1"/>
</dbReference>
<dbReference type="InterPro" id="IPR035903">
    <property type="entry name" value="HesB-like_dom_sf"/>
</dbReference>
<evidence type="ECO:0000256" key="1">
    <source>
        <dbReference type="ARBA" id="ARBA00006718"/>
    </source>
</evidence>
<feature type="compositionally biased region" description="Basic and acidic residues" evidence="2">
    <location>
        <begin position="211"/>
        <end position="220"/>
    </location>
</feature>
<evidence type="ECO:0000256" key="2">
    <source>
        <dbReference type="SAM" id="MobiDB-lite"/>
    </source>
</evidence>
<dbReference type="Proteomes" id="UP000629468">
    <property type="component" value="Unassembled WGS sequence"/>
</dbReference>